<dbReference type="EMBL" id="KV441478">
    <property type="protein sequence ID" value="OAG20636.1"/>
    <property type="molecule type" value="Genomic_DNA"/>
</dbReference>
<dbReference type="KEGG" id="aalt:CC77DRAFT_1031068"/>
<dbReference type="AlphaFoldDB" id="A0A177DMB7"/>
<dbReference type="PANTHER" id="PTHR21310:SF54">
    <property type="entry name" value="AMINOGLYCOSIDE PHOSPHOTRANSFERASE DOMAIN-CONTAINING PROTEIN"/>
    <property type="match status" value="1"/>
</dbReference>
<protein>
    <recommendedName>
        <fullName evidence="1">Aminoglycoside phosphotransferase domain-containing protein</fullName>
    </recommendedName>
</protein>
<dbReference type="PANTHER" id="PTHR21310">
    <property type="entry name" value="AMINOGLYCOSIDE PHOSPHOTRANSFERASE-RELATED-RELATED"/>
    <property type="match status" value="1"/>
</dbReference>
<dbReference type="InterPro" id="IPR011009">
    <property type="entry name" value="Kinase-like_dom_sf"/>
</dbReference>
<dbReference type="STRING" id="5599.A0A177DMB7"/>
<dbReference type="OMA" id="QNMVYKQ"/>
<reference evidence="2 3" key="1">
    <citation type="submission" date="2016-05" db="EMBL/GenBank/DDBJ databases">
        <title>Comparative analysis of secretome profiles of manganese(II)-oxidizing ascomycete fungi.</title>
        <authorList>
            <consortium name="DOE Joint Genome Institute"/>
            <person name="Zeiner C.A."/>
            <person name="Purvine S.O."/>
            <person name="Zink E.M."/>
            <person name="Wu S."/>
            <person name="Pasa-Tolic L."/>
            <person name="Chaput D.L."/>
            <person name="Haridas S."/>
            <person name="Grigoriev I.V."/>
            <person name="Santelli C.M."/>
            <person name="Hansel C.M."/>
        </authorList>
    </citation>
    <scope>NUCLEOTIDE SEQUENCE [LARGE SCALE GENOMIC DNA]</scope>
    <source>
        <strain evidence="2 3">SRC1lrK2f</strain>
    </source>
</reference>
<dbReference type="RefSeq" id="XP_018386057.1">
    <property type="nucleotide sequence ID" value="XM_018526635.1"/>
</dbReference>
<dbReference type="Pfam" id="PF01636">
    <property type="entry name" value="APH"/>
    <property type="match status" value="1"/>
</dbReference>
<evidence type="ECO:0000259" key="1">
    <source>
        <dbReference type="Pfam" id="PF01636"/>
    </source>
</evidence>
<accession>A0A177DMB7</accession>
<dbReference type="Gene3D" id="3.90.1200.10">
    <property type="match status" value="1"/>
</dbReference>
<feature type="domain" description="Aminoglycoside phosphotransferase" evidence="1">
    <location>
        <begin position="202"/>
        <end position="268"/>
    </location>
</feature>
<dbReference type="GeneID" id="29112229"/>
<sequence length="289" mass="33244">MDASASNINPSQLPFDRNITFHDSSFFQNHGKSRTLPSPQKVREIAKATNKNAWLRSRPPPVICEDLGLLVKYGEEITIAEGQCLLALRQLLPDTVPVPEVYGWREDDGQVFIYMELVNGTTLERSWDNMKKEDRMAVCHQLHAKSPFVGHIGGQPLSDVIFDSSFAKTPGPFQNVSAFHDYFTTHFGLSKDFGVQPPHKFRQYLPDQDPIIFTHADLHPSNILVSAGPNTRVVSIIDWHQSGWYPAYWEYCKARSTARVGEEWEAQYMPMFLDRHDDYYFNYFCSCWF</sequence>
<proteinExistence type="predicted"/>
<keyword evidence="3" id="KW-1185">Reference proteome</keyword>
<organism evidence="2 3">
    <name type="scientific">Alternaria alternata</name>
    <name type="common">Alternaria rot fungus</name>
    <name type="synonym">Torula alternata</name>
    <dbReference type="NCBI Taxonomy" id="5599"/>
    <lineage>
        <taxon>Eukaryota</taxon>
        <taxon>Fungi</taxon>
        <taxon>Dikarya</taxon>
        <taxon>Ascomycota</taxon>
        <taxon>Pezizomycotina</taxon>
        <taxon>Dothideomycetes</taxon>
        <taxon>Pleosporomycetidae</taxon>
        <taxon>Pleosporales</taxon>
        <taxon>Pleosporineae</taxon>
        <taxon>Pleosporaceae</taxon>
        <taxon>Alternaria</taxon>
        <taxon>Alternaria sect. Alternaria</taxon>
        <taxon>Alternaria alternata complex</taxon>
    </lineage>
</organism>
<dbReference type="InterPro" id="IPR002575">
    <property type="entry name" value="Aminoglycoside_PTrfase"/>
</dbReference>
<gene>
    <name evidence="2" type="ORF">CC77DRAFT_1031068</name>
</gene>
<dbReference type="SUPFAM" id="SSF56112">
    <property type="entry name" value="Protein kinase-like (PK-like)"/>
    <property type="match status" value="1"/>
</dbReference>
<name>A0A177DMB7_ALTAL</name>
<dbReference type="Proteomes" id="UP000077248">
    <property type="component" value="Unassembled WGS sequence"/>
</dbReference>
<evidence type="ECO:0000313" key="3">
    <source>
        <dbReference type="Proteomes" id="UP000077248"/>
    </source>
</evidence>
<evidence type="ECO:0000313" key="2">
    <source>
        <dbReference type="EMBL" id="OAG20636.1"/>
    </source>
</evidence>
<dbReference type="InterPro" id="IPR051678">
    <property type="entry name" value="AGP_Transferase"/>
</dbReference>
<dbReference type="VEuPathDB" id="FungiDB:CC77DRAFT_1031068"/>